<evidence type="ECO:0000256" key="4">
    <source>
        <dbReference type="ARBA" id="ARBA00022750"/>
    </source>
</evidence>
<evidence type="ECO:0000256" key="6">
    <source>
        <dbReference type="ARBA" id="ARBA00023145"/>
    </source>
</evidence>
<dbReference type="InterPro" id="IPR033121">
    <property type="entry name" value="PEPTIDASE_A1"/>
</dbReference>
<gene>
    <name evidence="12" type="ORF">BCR42DRAFT_373056</name>
</gene>
<sequence>MILSALLLTFAFGSGTIQALEHAQDPPLIRLPLVERTDLQARYFKRDGYTSLLYNSHGTQYLVSLSIGTPAQNFTVTLDTGSGDLWVPSKDCPSQVCPVSRYDSQASSTYNATDIPFKITYGIGGADGVFIKDTVTIGGVSVKQQQLAIASNSTNIFTRMTSMGLRNTTADDAVPADGLLGLGYPDLTSSAHQKNGSAYTPFVFNLVQQNLIKDPVFSIYLNSANERNWAGEIIFGGVDSTKYSGNISYVPVQQITAASTSSSAASSKYMFWVVYGQGVAVNGGKGTKPPNIEYATPLPTIIDTGTTLSYLPAQMVLAIVEAIVGPGSNYQQDPTTGMYVLDCSLANQKTTIQLQMTSSSAASKTPVVIDASINDVLMKDQLGNCYLAIAPSDSTSPFGANSALIGQSILRSAYMVFDMGQNRIGFAPSIFSEGKNNNAGSSGGGSNNNNNNGASGGQSGASSLVISSIRWPLVVSLFVVYYCIF</sequence>
<keyword evidence="7 9" id="KW-1015">Disulfide bond</keyword>
<dbReference type="Proteomes" id="UP000193560">
    <property type="component" value="Unassembled WGS sequence"/>
</dbReference>
<feature type="disulfide bond" evidence="9">
    <location>
        <begin position="92"/>
        <end position="97"/>
    </location>
</feature>
<evidence type="ECO:0000313" key="12">
    <source>
        <dbReference type="EMBL" id="ORZ17729.1"/>
    </source>
</evidence>
<feature type="active site" evidence="8">
    <location>
        <position position="303"/>
    </location>
</feature>
<feature type="signal peptide" evidence="10">
    <location>
        <begin position="1"/>
        <end position="19"/>
    </location>
</feature>
<evidence type="ECO:0000313" key="13">
    <source>
        <dbReference type="Proteomes" id="UP000193560"/>
    </source>
</evidence>
<dbReference type="Gene3D" id="2.40.70.10">
    <property type="entry name" value="Acid Proteases"/>
    <property type="match status" value="2"/>
</dbReference>
<dbReference type="InterPro" id="IPR034164">
    <property type="entry name" value="Pepsin-like_dom"/>
</dbReference>
<keyword evidence="3 10" id="KW-0732">Signal</keyword>
<dbReference type="SUPFAM" id="SSF50630">
    <property type="entry name" value="Acid proteases"/>
    <property type="match status" value="1"/>
</dbReference>
<keyword evidence="2" id="KW-0645">Protease</keyword>
<feature type="active site" evidence="8">
    <location>
        <position position="79"/>
    </location>
</feature>
<name>A0A1X2IJM8_9FUNG</name>
<dbReference type="STRING" id="90262.A0A1X2IJM8"/>
<dbReference type="CDD" id="cd05471">
    <property type="entry name" value="pepsin_like"/>
    <property type="match status" value="1"/>
</dbReference>
<evidence type="ECO:0000256" key="2">
    <source>
        <dbReference type="ARBA" id="ARBA00022670"/>
    </source>
</evidence>
<evidence type="ECO:0000256" key="3">
    <source>
        <dbReference type="ARBA" id="ARBA00022729"/>
    </source>
</evidence>
<dbReference type="InterPro" id="IPR001461">
    <property type="entry name" value="Aspartic_peptidase_A1"/>
</dbReference>
<proteinExistence type="inferred from homology"/>
<comment type="caution">
    <text evidence="12">The sequence shown here is derived from an EMBL/GenBank/DDBJ whole genome shotgun (WGS) entry which is preliminary data.</text>
</comment>
<comment type="similarity">
    <text evidence="1">Belongs to the peptidase A1 family.</text>
</comment>
<dbReference type="FunFam" id="2.40.70.10:FF:000008">
    <property type="entry name" value="Cathepsin D"/>
    <property type="match status" value="1"/>
</dbReference>
<dbReference type="OrthoDB" id="771136at2759"/>
<dbReference type="GO" id="GO:0004190">
    <property type="term" value="F:aspartic-type endopeptidase activity"/>
    <property type="evidence" value="ECO:0007669"/>
    <property type="project" value="UniProtKB-KW"/>
</dbReference>
<evidence type="ECO:0000256" key="5">
    <source>
        <dbReference type="ARBA" id="ARBA00022801"/>
    </source>
</evidence>
<keyword evidence="6" id="KW-0865">Zymogen</keyword>
<dbReference type="PRINTS" id="PR00792">
    <property type="entry name" value="PEPSIN"/>
</dbReference>
<feature type="domain" description="Peptidase A1" evidence="11">
    <location>
        <begin position="61"/>
        <end position="427"/>
    </location>
</feature>
<organism evidence="12 13">
    <name type="scientific">Absidia repens</name>
    <dbReference type="NCBI Taxonomy" id="90262"/>
    <lineage>
        <taxon>Eukaryota</taxon>
        <taxon>Fungi</taxon>
        <taxon>Fungi incertae sedis</taxon>
        <taxon>Mucoromycota</taxon>
        <taxon>Mucoromycotina</taxon>
        <taxon>Mucoromycetes</taxon>
        <taxon>Mucorales</taxon>
        <taxon>Cunninghamellaceae</taxon>
        <taxon>Absidia</taxon>
    </lineage>
</organism>
<dbReference type="PROSITE" id="PS51767">
    <property type="entry name" value="PEPTIDASE_A1"/>
    <property type="match status" value="1"/>
</dbReference>
<keyword evidence="4" id="KW-0064">Aspartyl protease</keyword>
<evidence type="ECO:0000256" key="7">
    <source>
        <dbReference type="ARBA" id="ARBA00023157"/>
    </source>
</evidence>
<evidence type="ECO:0000256" key="8">
    <source>
        <dbReference type="PIRSR" id="PIRSR601461-1"/>
    </source>
</evidence>
<protein>
    <submittedName>
        <fullName evidence="12">Aspartic peptidase domain-containing protein</fullName>
    </submittedName>
</protein>
<dbReference type="Pfam" id="PF00026">
    <property type="entry name" value="Asp"/>
    <property type="match status" value="1"/>
</dbReference>
<evidence type="ECO:0000256" key="10">
    <source>
        <dbReference type="SAM" id="SignalP"/>
    </source>
</evidence>
<keyword evidence="5" id="KW-0378">Hydrolase</keyword>
<feature type="chain" id="PRO_5013367059" evidence="10">
    <location>
        <begin position="20"/>
        <end position="485"/>
    </location>
</feature>
<reference evidence="12 13" key="1">
    <citation type="submission" date="2016-07" db="EMBL/GenBank/DDBJ databases">
        <title>Pervasive Adenine N6-methylation of Active Genes in Fungi.</title>
        <authorList>
            <consortium name="DOE Joint Genome Institute"/>
            <person name="Mondo S.J."/>
            <person name="Dannebaum R.O."/>
            <person name="Kuo R.C."/>
            <person name="Labutti K."/>
            <person name="Haridas S."/>
            <person name="Kuo A."/>
            <person name="Salamov A."/>
            <person name="Ahrendt S.R."/>
            <person name="Lipzen A."/>
            <person name="Sullivan W."/>
            <person name="Andreopoulos W.B."/>
            <person name="Clum A."/>
            <person name="Lindquist E."/>
            <person name="Daum C."/>
            <person name="Ramamoorthy G.K."/>
            <person name="Gryganskyi A."/>
            <person name="Culley D."/>
            <person name="Magnuson J.K."/>
            <person name="James T.Y."/>
            <person name="O'Malley M.A."/>
            <person name="Stajich J.E."/>
            <person name="Spatafora J.W."/>
            <person name="Visel A."/>
            <person name="Grigoriev I.V."/>
        </authorList>
    </citation>
    <scope>NUCLEOTIDE SEQUENCE [LARGE SCALE GENOMIC DNA]</scope>
    <source>
        <strain evidence="12 13">NRRL 1336</strain>
    </source>
</reference>
<dbReference type="PANTHER" id="PTHR47966:SF65">
    <property type="entry name" value="ASPARTIC-TYPE ENDOPEPTIDASE"/>
    <property type="match status" value="1"/>
</dbReference>
<accession>A0A1X2IJM8</accession>
<evidence type="ECO:0000256" key="9">
    <source>
        <dbReference type="PIRSR" id="PIRSR601461-2"/>
    </source>
</evidence>
<dbReference type="EMBL" id="MCGE01000009">
    <property type="protein sequence ID" value="ORZ17729.1"/>
    <property type="molecule type" value="Genomic_DNA"/>
</dbReference>
<dbReference type="GO" id="GO:0006508">
    <property type="term" value="P:proteolysis"/>
    <property type="evidence" value="ECO:0007669"/>
    <property type="project" value="UniProtKB-KW"/>
</dbReference>
<dbReference type="InterPro" id="IPR021109">
    <property type="entry name" value="Peptidase_aspartic_dom_sf"/>
</dbReference>
<evidence type="ECO:0000259" key="11">
    <source>
        <dbReference type="PROSITE" id="PS51767"/>
    </source>
</evidence>
<evidence type="ECO:0000256" key="1">
    <source>
        <dbReference type="ARBA" id="ARBA00007447"/>
    </source>
</evidence>
<keyword evidence="13" id="KW-1185">Reference proteome</keyword>
<dbReference type="AlphaFoldDB" id="A0A1X2IJM8"/>
<dbReference type="PANTHER" id="PTHR47966">
    <property type="entry name" value="BETA-SITE APP-CLEAVING ENZYME, ISOFORM A-RELATED"/>
    <property type="match status" value="1"/>
</dbReference>